<gene>
    <name evidence="2" type="ORF">PtA15_8A436</name>
</gene>
<organism evidence="2 3">
    <name type="scientific">Puccinia triticina</name>
    <dbReference type="NCBI Taxonomy" id="208348"/>
    <lineage>
        <taxon>Eukaryota</taxon>
        <taxon>Fungi</taxon>
        <taxon>Dikarya</taxon>
        <taxon>Basidiomycota</taxon>
        <taxon>Pucciniomycotina</taxon>
        <taxon>Pucciniomycetes</taxon>
        <taxon>Pucciniales</taxon>
        <taxon>Pucciniaceae</taxon>
        <taxon>Puccinia</taxon>
    </lineage>
</organism>
<feature type="compositionally biased region" description="Polar residues" evidence="1">
    <location>
        <begin position="49"/>
        <end position="62"/>
    </location>
</feature>
<feature type="region of interest" description="Disordered" evidence="1">
    <location>
        <begin position="45"/>
        <end position="106"/>
    </location>
</feature>
<evidence type="ECO:0000313" key="3">
    <source>
        <dbReference type="Proteomes" id="UP001164743"/>
    </source>
</evidence>
<evidence type="ECO:0000313" key="2">
    <source>
        <dbReference type="EMBL" id="WAQ87532.1"/>
    </source>
</evidence>
<proteinExistence type="predicted"/>
<dbReference type="EMBL" id="CP110428">
    <property type="protein sequence ID" value="WAQ87532.1"/>
    <property type="molecule type" value="Genomic_DNA"/>
</dbReference>
<accession>A0ABY7CSU0</accession>
<feature type="compositionally biased region" description="Acidic residues" evidence="1">
    <location>
        <begin position="508"/>
        <end position="529"/>
    </location>
</feature>
<protein>
    <submittedName>
        <fullName evidence="2">Uncharacterized protein</fullName>
    </submittedName>
</protein>
<dbReference type="Proteomes" id="UP001164743">
    <property type="component" value="Chromosome 8A"/>
</dbReference>
<feature type="region of interest" description="Disordered" evidence="1">
    <location>
        <begin position="473"/>
        <end position="573"/>
    </location>
</feature>
<feature type="compositionally biased region" description="Basic and acidic residues" evidence="1">
    <location>
        <begin position="488"/>
        <end position="507"/>
    </location>
</feature>
<feature type="compositionally biased region" description="Acidic residues" evidence="1">
    <location>
        <begin position="538"/>
        <end position="565"/>
    </location>
</feature>
<keyword evidence="3" id="KW-1185">Reference proteome</keyword>
<feature type="compositionally biased region" description="Acidic residues" evidence="1">
    <location>
        <begin position="475"/>
        <end position="487"/>
    </location>
</feature>
<sequence>MDPWAPQTPAPLPALTAKQQRVVDAAVKAQTSHFESIVAQLTKKIKPQAASSSNRGNPSNVTPKRAARAASAPPEVGKPKTSKKSKSIRQVAKPPSAKRHPQQMQGADFPAEFTSTKNALYVHTKILWGLLTQDSVPVAPELSDLQEFYSKFSNNDEVKQAARTSTSPALINDSEVQLFKHATAGSIKYGRSVIHLGSNNICYVQGLMVRLGLRTWRPNLEEDSASLYNAAHRIAAITSFQELVAGQAYNYMNVDPRMASDTALLIQAYNHFVHFVQHSKYQKEKKQAGKNAQDATHKRISKNRERLRDAQKEFAILNKFPRRYVDILLQIGAHSDDEFDEQRNVYKIKTLGYRSKNASKFFRALDIVMKKAAQQDPSSNRKRRVRMLPRQPMPSAFSTAPKHLPIDFYSPSWYRNLVPAQKKTIPNADVVAFLPDASQSLQPKNQRHPDEKLTDSSFTRKYWDILVEPYGLLEDSSDDDLDSADDLQEGKKRATKNDSKDKGHDLDAESPDESSDEYFEEGDAGDLYDDFVVNDKETGDEEEYNGDGVGGEDDEDEELDSDENAEDVHMNDNCGVNAKTLAMMEEEEDGW</sequence>
<name>A0ABY7CSU0_9BASI</name>
<dbReference type="GeneID" id="77812761"/>
<evidence type="ECO:0000256" key="1">
    <source>
        <dbReference type="SAM" id="MobiDB-lite"/>
    </source>
</evidence>
<reference evidence="2" key="1">
    <citation type="submission" date="2022-10" db="EMBL/GenBank/DDBJ databases">
        <title>Puccinia triticina Genome sequencing and assembly.</title>
        <authorList>
            <person name="Li C."/>
        </authorList>
    </citation>
    <scope>NUCLEOTIDE SEQUENCE</scope>
    <source>
        <strain evidence="2">Pt15</strain>
    </source>
</reference>
<dbReference type="RefSeq" id="XP_053023087.1">
    <property type="nucleotide sequence ID" value="XM_053171866.1"/>
</dbReference>